<dbReference type="AlphaFoldDB" id="A0A495J1X2"/>
<evidence type="ECO:0000313" key="2">
    <source>
        <dbReference type="EMBL" id="RKR82976.1"/>
    </source>
</evidence>
<gene>
    <name evidence="2" type="ORF">BDD43_3175</name>
</gene>
<proteinExistence type="predicted"/>
<feature type="transmembrane region" description="Helical" evidence="1">
    <location>
        <begin position="40"/>
        <end position="63"/>
    </location>
</feature>
<name>A0A495J1X2_9SPHI</name>
<feature type="transmembrane region" description="Helical" evidence="1">
    <location>
        <begin position="7"/>
        <end position="28"/>
    </location>
</feature>
<reference evidence="2 3" key="1">
    <citation type="submission" date="2018-10" db="EMBL/GenBank/DDBJ databases">
        <title>Genomic Encyclopedia of Archaeal and Bacterial Type Strains, Phase II (KMG-II): from individual species to whole genera.</title>
        <authorList>
            <person name="Goeker M."/>
        </authorList>
    </citation>
    <scope>NUCLEOTIDE SEQUENCE [LARGE SCALE GENOMIC DNA]</scope>
    <source>
        <strain evidence="2 3">DSM 18602</strain>
    </source>
</reference>
<protein>
    <submittedName>
        <fullName evidence="2">Uncharacterized protein</fullName>
    </submittedName>
</protein>
<dbReference type="RefSeq" id="WP_147425651.1">
    <property type="nucleotide sequence ID" value="NZ_RBKU01000001.1"/>
</dbReference>
<feature type="transmembrane region" description="Helical" evidence="1">
    <location>
        <begin position="104"/>
        <end position="122"/>
    </location>
</feature>
<keyword evidence="1" id="KW-1133">Transmembrane helix</keyword>
<organism evidence="2 3">
    <name type="scientific">Mucilaginibacter gracilis</name>
    <dbReference type="NCBI Taxonomy" id="423350"/>
    <lineage>
        <taxon>Bacteria</taxon>
        <taxon>Pseudomonadati</taxon>
        <taxon>Bacteroidota</taxon>
        <taxon>Sphingobacteriia</taxon>
        <taxon>Sphingobacteriales</taxon>
        <taxon>Sphingobacteriaceae</taxon>
        <taxon>Mucilaginibacter</taxon>
    </lineage>
</organism>
<accession>A0A495J1X2</accession>
<evidence type="ECO:0000256" key="1">
    <source>
        <dbReference type="SAM" id="Phobius"/>
    </source>
</evidence>
<keyword evidence="1" id="KW-0472">Membrane</keyword>
<keyword evidence="3" id="KW-1185">Reference proteome</keyword>
<sequence>MQVLKNITLSFIISSLIAVVALIVNHHFDDFFDLDWGLDGLIAFAVTSGFLLSALSLFALFISKQFIRKHWVLRILVYYTGIIVSLVYVTVPLITIEYQYPEDWLPTVIVLNFMIPYTFFYLKTFKKRLIIT</sequence>
<keyword evidence="1" id="KW-0812">Transmembrane</keyword>
<feature type="transmembrane region" description="Helical" evidence="1">
    <location>
        <begin position="75"/>
        <end position="98"/>
    </location>
</feature>
<comment type="caution">
    <text evidence="2">The sequence shown here is derived from an EMBL/GenBank/DDBJ whole genome shotgun (WGS) entry which is preliminary data.</text>
</comment>
<dbReference type="Proteomes" id="UP000268007">
    <property type="component" value="Unassembled WGS sequence"/>
</dbReference>
<dbReference type="EMBL" id="RBKU01000001">
    <property type="protein sequence ID" value="RKR82976.1"/>
    <property type="molecule type" value="Genomic_DNA"/>
</dbReference>
<evidence type="ECO:0000313" key="3">
    <source>
        <dbReference type="Proteomes" id="UP000268007"/>
    </source>
</evidence>